<proteinExistence type="predicted"/>
<protein>
    <submittedName>
        <fullName evidence="1">Uncharacterized protein</fullName>
    </submittedName>
</protein>
<evidence type="ECO:0000313" key="2">
    <source>
        <dbReference type="Proteomes" id="UP000240971"/>
    </source>
</evidence>
<organism evidence="1 2">
    <name type="scientific">Chitinophaga niastensis</name>
    <dbReference type="NCBI Taxonomy" id="536980"/>
    <lineage>
        <taxon>Bacteria</taxon>
        <taxon>Pseudomonadati</taxon>
        <taxon>Bacteroidota</taxon>
        <taxon>Chitinophagia</taxon>
        <taxon>Chitinophagales</taxon>
        <taxon>Chitinophagaceae</taxon>
        <taxon>Chitinophaga</taxon>
    </lineage>
</organism>
<name>A0A2P8HEZ0_CHINA</name>
<dbReference type="EMBL" id="PYAW01000005">
    <property type="protein sequence ID" value="PSL44789.1"/>
    <property type="molecule type" value="Genomic_DNA"/>
</dbReference>
<evidence type="ECO:0000313" key="1">
    <source>
        <dbReference type="EMBL" id="PSL44789.1"/>
    </source>
</evidence>
<accession>A0A2P8HEZ0</accession>
<dbReference type="OrthoDB" id="583528at2"/>
<gene>
    <name evidence="1" type="ORF">CLV51_105161</name>
</gene>
<sequence length="395" mass="43718">MSDYQIKYSVLLSVAIEQLFYQNKICPAYKVEPVLDIMCVPTEECKSIMNNLDMLFRTSGNSGGFTVLGRVSGKNGGGNDLLRFQPGKTMKLSFWMILRNPDLLGFNDLPLQPPDNQFYYFSNQVADLAAPRNSLHLTKDATGVKGINELITLSRSTYRFHFGAAVTAGTAKVKHKLTGAEVLPWSIVNIAGQADLAFNLSTLLPGICELYINNVLEDTFYYADSMPTQPVFGIIECALSPLLPANYRVIEPDRSLKPPAPQYLIRFKNRQTLWRYTVELLPNSPLYLEMAALSPANKIIFLNKLNIVSNDTGVTFKKGVVSDTAIQFVSMSALPLKEKYVSGSSATHDPLTLSLKKLIGDPQEDAVKTDLPCPPVGTINNLSIPFIYSDIFLTL</sequence>
<keyword evidence="2" id="KW-1185">Reference proteome</keyword>
<dbReference type="AlphaFoldDB" id="A0A2P8HEZ0"/>
<dbReference type="Proteomes" id="UP000240971">
    <property type="component" value="Unassembled WGS sequence"/>
</dbReference>
<comment type="caution">
    <text evidence="1">The sequence shown here is derived from an EMBL/GenBank/DDBJ whole genome shotgun (WGS) entry which is preliminary data.</text>
</comment>
<dbReference type="RefSeq" id="WP_146151350.1">
    <property type="nucleotide sequence ID" value="NZ_PYAW01000005.1"/>
</dbReference>
<reference evidence="1 2" key="1">
    <citation type="submission" date="2018-03" db="EMBL/GenBank/DDBJ databases">
        <title>Genomic Encyclopedia of Archaeal and Bacterial Type Strains, Phase II (KMG-II): from individual species to whole genera.</title>
        <authorList>
            <person name="Goeker M."/>
        </authorList>
    </citation>
    <scope>NUCLEOTIDE SEQUENCE [LARGE SCALE GENOMIC DNA]</scope>
    <source>
        <strain evidence="1 2">DSM 24859</strain>
    </source>
</reference>